<dbReference type="PANTHER" id="PTHR47679">
    <property type="entry name" value="PROTEIN TORNADO 1"/>
    <property type="match status" value="1"/>
</dbReference>
<feature type="chain" id="PRO_5035807338" description="C-terminal of Roc (COR) domain-containing protein" evidence="2">
    <location>
        <begin position="21"/>
        <end position="1357"/>
    </location>
</feature>
<organism evidence="3 4">
    <name type="scientific">Ceratodon purpureus</name>
    <name type="common">Fire moss</name>
    <name type="synonym">Dicranum purpureum</name>
    <dbReference type="NCBI Taxonomy" id="3225"/>
    <lineage>
        <taxon>Eukaryota</taxon>
        <taxon>Viridiplantae</taxon>
        <taxon>Streptophyta</taxon>
        <taxon>Embryophyta</taxon>
        <taxon>Bryophyta</taxon>
        <taxon>Bryophytina</taxon>
        <taxon>Bryopsida</taxon>
        <taxon>Dicranidae</taxon>
        <taxon>Pseudoditrichales</taxon>
        <taxon>Ditrichaceae</taxon>
        <taxon>Ceratodon</taxon>
    </lineage>
</organism>
<sequence length="1357" mass="153732">MVRWRDFLFWFSFWTWKAFLVRMFTKPPDSRDEGHSVTGVALSGDEQGDVGQETQTSVDCGRGSLAKFLDGILREESILDLYFEKDDRVSYRFRYGGTPAFDGDRDSFNEIMGAIAASTTLERIDIIFNSSEGKTCYTKGLTEALSSNRSVKEVAFKVYGAPKREDIGRMVSTILLNNEFLEDVSLWNSVLDNEGASLLRNALHHNRTLKRLSLWPNLNTLDEEGWKMLLEPLSGGDGCNNVLEDFRFTPEGPECRNGNVHIGNMVRNNTSLRKVWIRLAGEDHEAHTNVISSIGEALCFNTRLSQLILHLDGSIEEMDILGGLFTSLVPDAQGQQPNTTLKCLQLSSRYGPLKCDSLISMLRSNTSLIELKCWDMITEAEDVVQLLDSLKGNKCLEILDLFRCKGVRGERVLGTIMDLLLENHHLKQIELSGTPLNWDGSAQIVEAELEKRAKNDLWKVVEGMATTTPTSGRVFLCGEPYAGKTTLVKTIMEIHSLSLLRKEKRRRKGLNITKGLFKRSEKTTSDERKAEERTRGIEVHHLSCDGIDMTIWDMAGQEEYHAFHDLVVPNLSGNGSCSSFILVCDPQTDHKLRQPRDEADVERELLYWLRFIASNTRISELYKPHVTIVFTHFDKWCGDDRLCRRILEKVGGLKQKFKGLLEFEEKVYMINATLKDPMIATFKDSVDDVFKAMVDHLKGLLSRVPKTIEACSQLQQVVAKWIQANPNQLFLSWDAFSEICSQVKDLDVHDDSNPGLADMRKRFAALSLHDAGHLMYYEDFNIVVMNPHLLCHDIMGELITKCVMDKSNSELIINGCIKKDDLQSLLSKFPTAQRHQVSLHDVVQIMLKLKLCFEQSNEVVIIPATLRDPGRLGWPFETKAGVDYKYIGRRLACEDTSRTLLSPGFFPRLQVYLHEKLVDAYKIKKNWIEFIHNGVEVIIEYSDSNGFFIDIMIRSTKNEDDALDILHNDIVNDILKLCANPTFGCPGVKLLEFIMRPSCIENLISCKARRNQVVSVEELKQMVLACGNLELQHTWPDQKPLKSGCDKATTLLGKKVSDQLFIQLRLELKKMEDIFQRNDHEQKDTNDCGSSLIDVEDTKPFIVTNEVLFNRMERMEVGLHERFDILERKIDEIKSIQGRLLPKICTNLDAMVRFTLEFQQHKYPRLPFLTSGEKQSLRRCIVTQMVPGMTSYVVQLLCEHRDGFHIVHDQEGFEVSFGTESTRKFLSAVRWGLFTFTVLAKVGAQVGGGMGSMIPNLAQGCLVLGNIPGTLGVDSLTIPSLLEKPDTSISDRDAKVAQEWLIETLKAKCQGTGDIQKAFQLQKVKYKDSGSVAWICSKHVREGGDHNSLDLLPSEIL</sequence>
<dbReference type="PANTHER" id="PTHR47679:SF1">
    <property type="entry name" value="PROTEIN TORNADO 1"/>
    <property type="match status" value="1"/>
</dbReference>
<keyword evidence="4" id="KW-1185">Reference proteome</keyword>
<evidence type="ECO:0000313" key="4">
    <source>
        <dbReference type="Proteomes" id="UP000822688"/>
    </source>
</evidence>
<dbReference type="Gene3D" id="3.80.10.10">
    <property type="entry name" value="Ribonuclease Inhibitor"/>
    <property type="match status" value="2"/>
</dbReference>
<evidence type="ECO:0000256" key="1">
    <source>
        <dbReference type="SAM" id="MobiDB-lite"/>
    </source>
</evidence>
<keyword evidence="2" id="KW-0732">Signal</keyword>
<feature type="region of interest" description="Disordered" evidence="1">
    <location>
        <begin position="28"/>
        <end position="56"/>
    </location>
</feature>
<protein>
    <recommendedName>
        <fullName evidence="5">C-terminal of Roc (COR) domain-containing protein</fullName>
    </recommendedName>
</protein>
<dbReference type="SUPFAM" id="SSF52047">
    <property type="entry name" value="RNI-like"/>
    <property type="match status" value="1"/>
</dbReference>
<comment type="caution">
    <text evidence="3">The sequence shown here is derived from an EMBL/GenBank/DDBJ whole genome shotgun (WGS) entry which is preliminary data.</text>
</comment>
<gene>
    <name evidence="3" type="ORF">KC19_9G180500</name>
</gene>
<accession>A0A8T0GXQ2</accession>
<feature type="signal peptide" evidence="2">
    <location>
        <begin position="1"/>
        <end position="20"/>
    </location>
</feature>
<dbReference type="InterPro" id="IPR027417">
    <property type="entry name" value="P-loop_NTPase"/>
</dbReference>
<dbReference type="Proteomes" id="UP000822688">
    <property type="component" value="Chromosome 9"/>
</dbReference>
<dbReference type="InterPro" id="IPR032675">
    <property type="entry name" value="LRR_dom_sf"/>
</dbReference>
<dbReference type="SUPFAM" id="SSF52540">
    <property type="entry name" value="P-loop containing nucleoside triphosphate hydrolases"/>
    <property type="match status" value="1"/>
</dbReference>
<name>A0A8T0GXQ2_CERPU</name>
<proteinExistence type="predicted"/>
<evidence type="ECO:0008006" key="5">
    <source>
        <dbReference type="Google" id="ProtNLM"/>
    </source>
</evidence>
<evidence type="ECO:0000256" key="2">
    <source>
        <dbReference type="SAM" id="SignalP"/>
    </source>
</evidence>
<dbReference type="Gene3D" id="3.40.50.300">
    <property type="entry name" value="P-loop containing nucleotide triphosphate hydrolases"/>
    <property type="match status" value="1"/>
</dbReference>
<dbReference type="EMBL" id="CM026430">
    <property type="protein sequence ID" value="KAG0562894.1"/>
    <property type="molecule type" value="Genomic_DNA"/>
</dbReference>
<evidence type="ECO:0000313" key="3">
    <source>
        <dbReference type="EMBL" id="KAG0562894.1"/>
    </source>
</evidence>
<reference evidence="3" key="1">
    <citation type="submission" date="2020-06" db="EMBL/GenBank/DDBJ databases">
        <title>WGS assembly of Ceratodon purpureus strain R40.</title>
        <authorList>
            <person name="Carey S.B."/>
            <person name="Jenkins J."/>
            <person name="Shu S."/>
            <person name="Lovell J.T."/>
            <person name="Sreedasyam A."/>
            <person name="Maumus F."/>
            <person name="Tiley G.P."/>
            <person name="Fernandez-Pozo N."/>
            <person name="Barry K."/>
            <person name="Chen C."/>
            <person name="Wang M."/>
            <person name="Lipzen A."/>
            <person name="Daum C."/>
            <person name="Saski C.A."/>
            <person name="Payton A.C."/>
            <person name="Mcbreen J.C."/>
            <person name="Conrad R.E."/>
            <person name="Kollar L.M."/>
            <person name="Olsson S."/>
            <person name="Huttunen S."/>
            <person name="Landis J.B."/>
            <person name="Wickett N.J."/>
            <person name="Johnson M.G."/>
            <person name="Rensing S.A."/>
            <person name="Grimwood J."/>
            <person name="Schmutz J."/>
            <person name="Mcdaniel S.F."/>
        </authorList>
    </citation>
    <scope>NUCLEOTIDE SEQUENCE</scope>
    <source>
        <strain evidence="3">R40</strain>
    </source>
</reference>